<keyword evidence="9" id="KW-1185">Reference proteome</keyword>
<dbReference type="PRINTS" id="PR01035">
    <property type="entry name" value="TCRTETA"/>
</dbReference>
<dbReference type="OrthoDB" id="419616at2759"/>
<comment type="caution">
    <text evidence="8">The sequence shown here is derived from an EMBL/GenBank/DDBJ whole genome shotgun (WGS) entry which is preliminary data.</text>
</comment>
<evidence type="ECO:0000259" key="7">
    <source>
        <dbReference type="PROSITE" id="PS50850"/>
    </source>
</evidence>
<dbReference type="PANTHER" id="PTHR23504:SF15">
    <property type="entry name" value="MAJOR FACILITATOR SUPERFAMILY (MFS) PROFILE DOMAIN-CONTAINING PROTEIN"/>
    <property type="match status" value="1"/>
</dbReference>
<dbReference type="CDD" id="cd17330">
    <property type="entry name" value="MFS_SLC46_TetA_like"/>
    <property type="match status" value="1"/>
</dbReference>
<feature type="transmembrane region" description="Helical" evidence="6">
    <location>
        <begin position="206"/>
        <end position="228"/>
    </location>
</feature>
<keyword evidence="5 6" id="KW-0472">Membrane</keyword>
<dbReference type="GO" id="GO:0022857">
    <property type="term" value="F:transmembrane transporter activity"/>
    <property type="evidence" value="ECO:0007669"/>
    <property type="project" value="InterPro"/>
</dbReference>
<feature type="transmembrane region" description="Helical" evidence="6">
    <location>
        <begin position="364"/>
        <end position="386"/>
    </location>
</feature>
<name>A0A9P5TGV5_GYMJU</name>
<proteinExistence type="predicted"/>
<dbReference type="AlphaFoldDB" id="A0A9P5TGV5"/>
<dbReference type="PANTHER" id="PTHR23504">
    <property type="entry name" value="MAJOR FACILITATOR SUPERFAMILY DOMAIN-CONTAINING PROTEIN 10"/>
    <property type="match status" value="1"/>
</dbReference>
<sequence length="495" mass="53330">MTATSRIEADEETPLLPESELKKKVTPLPWGQFSLVLFLQLAEPLTSNVIYPFAPQLIRDLGITNGDESKVGHYVGLMQSLFFLTQAFTVLQWSRVSDSIGRKPVILVGLFGLSLSMYCFGLSTTFWGLVLSRSLNGALNGNIGVIKSMMAEMTDTTNISTAFAYFPIAWSTGSTLGPIIGGSLSKPAERFPELFGNSEFFKKYPYFLPCAVPATFTLVAWTVTFLFLKETVHSPVPLAEFLGLKKKKVGSLTADCINGNEDESSAIQSVNGIDLPEEDKPLPLRSLLTPRVIIAAGNYASLSLVDIAFRAIQPLFLSTPIELGGLGLPPSAIGSFLSVFGILNGVFQVFFFAKINDSWGSKNLFCFGIASAIPLFASFPLINLLARYQGYSTLVSAAVYTQIAASVALSLSYGAIFIFISAASPNRATLGATNGLSQMSVSIMRAIGPASANSLFSLSIAHGYLGGYLVYYILLAVVCLALVFASMLPRHVWTD</sequence>
<evidence type="ECO:0000256" key="2">
    <source>
        <dbReference type="ARBA" id="ARBA00022448"/>
    </source>
</evidence>
<evidence type="ECO:0000313" key="9">
    <source>
        <dbReference type="Proteomes" id="UP000724874"/>
    </source>
</evidence>
<dbReference type="GO" id="GO:0016020">
    <property type="term" value="C:membrane"/>
    <property type="evidence" value="ECO:0007669"/>
    <property type="project" value="UniProtKB-SubCell"/>
</dbReference>
<evidence type="ECO:0000256" key="1">
    <source>
        <dbReference type="ARBA" id="ARBA00004141"/>
    </source>
</evidence>
<organism evidence="8 9">
    <name type="scientific">Gymnopilus junonius</name>
    <name type="common">Spectacular rustgill mushroom</name>
    <name type="synonym">Gymnopilus spectabilis subsp. junonius</name>
    <dbReference type="NCBI Taxonomy" id="109634"/>
    <lineage>
        <taxon>Eukaryota</taxon>
        <taxon>Fungi</taxon>
        <taxon>Dikarya</taxon>
        <taxon>Basidiomycota</taxon>
        <taxon>Agaricomycotina</taxon>
        <taxon>Agaricomycetes</taxon>
        <taxon>Agaricomycetidae</taxon>
        <taxon>Agaricales</taxon>
        <taxon>Agaricineae</taxon>
        <taxon>Hymenogastraceae</taxon>
        <taxon>Gymnopilus</taxon>
    </lineage>
</organism>
<dbReference type="Proteomes" id="UP000724874">
    <property type="component" value="Unassembled WGS sequence"/>
</dbReference>
<comment type="subcellular location">
    <subcellularLocation>
        <location evidence="1">Membrane</location>
        <topology evidence="1">Multi-pass membrane protein</topology>
    </subcellularLocation>
</comment>
<dbReference type="PROSITE" id="PS50850">
    <property type="entry name" value="MFS"/>
    <property type="match status" value="1"/>
</dbReference>
<feature type="transmembrane region" description="Helical" evidence="6">
    <location>
        <begin position="469"/>
        <end position="488"/>
    </location>
</feature>
<dbReference type="SUPFAM" id="SSF103473">
    <property type="entry name" value="MFS general substrate transporter"/>
    <property type="match status" value="1"/>
</dbReference>
<reference evidence="8" key="1">
    <citation type="submission" date="2020-11" db="EMBL/GenBank/DDBJ databases">
        <authorList>
            <consortium name="DOE Joint Genome Institute"/>
            <person name="Ahrendt S."/>
            <person name="Riley R."/>
            <person name="Andreopoulos W."/>
            <person name="LaButti K."/>
            <person name="Pangilinan J."/>
            <person name="Ruiz-duenas F.J."/>
            <person name="Barrasa J.M."/>
            <person name="Sanchez-Garcia M."/>
            <person name="Camarero S."/>
            <person name="Miyauchi S."/>
            <person name="Serrano A."/>
            <person name="Linde D."/>
            <person name="Babiker R."/>
            <person name="Drula E."/>
            <person name="Ayuso-Fernandez I."/>
            <person name="Pacheco R."/>
            <person name="Padilla G."/>
            <person name="Ferreira P."/>
            <person name="Barriuso J."/>
            <person name="Kellner H."/>
            <person name="Castanera R."/>
            <person name="Alfaro M."/>
            <person name="Ramirez L."/>
            <person name="Pisabarro A.G."/>
            <person name="Kuo A."/>
            <person name="Tritt A."/>
            <person name="Lipzen A."/>
            <person name="He G."/>
            <person name="Yan M."/>
            <person name="Ng V."/>
            <person name="Cullen D."/>
            <person name="Martin F."/>
            <person name="Rosso M.-N."/>
            <person name="Henrissat B."/>
            <person name="Hibbett D."/>
            <person name="Martinez A.T."/>
            <person name="Grigoriev I.V."/>
        </authorList>
    </citation>
    <scope>NUCLEOTIDE SEQUENCE</scope>
    <source>
        <strain evidence="8">AH 44721</strain>
    </source>
</reference>
<feature type="transmembrane region" description="Helical" evidence="6">
    <location>
        <begin position="332"/>
        <end position="352"/>
    </location>
</feature>
<dbReference type="Pfam" id="PF07690">
    <property type="entry name" value="MFS_1"/>
    <property type="match status" value="1"/>
</dbReference>
<dbReference type="Gene3D" id="1.20.1250.20">
    <property type="entry name" value="MFS general substrate transporter like domains"/>
    <property type="match status" value="1"/>
</dbReference>
<evidence type="ECO:0000256" key="6">
    <source>
        <dbReference type="SAM" id="Phobius"/>
    </source>
</evidence>
<keyword evidence="2" id="KW-0813">Transport</keyword>
<feature type="transmembrane region" description="Helical" evidence="6">
    <location>
        <begin position="105"/>
        <end position="130"/>
    </location>
</feature>
<protein>
    <submittedName>
        <fullName evidence="8">Member of major facilitator superfamily multidrug-resistance, DHA1 sub-family</fullName>
    </submittedName>
</protein>
<evidence type="ECO:0000256" key="4">
    <source>
        <dbReference type="ARBA" id="ARBA00022989"/>
    </source>
</evidence>
<evidence type="ECO:0000256" key="3">
    <source>
        <dbReference type="ARBA" id="ARBA00022692"/>
    </source>
</evidence>
<evidence type="ECO:0000256" key="5">
    <source>
        <dbReference type="ARBA" id="ARBA00023136"/>
    </source>
</evidence>
<keyword evidence="4 6" id="KW-1133">Transmembrane helix</keyword>
<dbReference type="InterPro" id="IPR011701">
    <property type="entry name" value="MFS"/>
</dbReference>
<keyword evidence="3 6" id="KW-0812">Transmembrane</keyword>
<dbReference type="EMBL" id="JADNYJ010000150">
    <property type="protein sequence ID" value="KAF8879298.1"/>
    <property type="molecule type" value="Genomic_DNA"/>
</dbReference>
<dbReference type="InterPro" id="IPR001958">
    <property type="entry name" value="Tet-R_TetA/multi-R_MdtG-like"/>
</dbReference>
<dbReference type="InterPro" id="IPR020846">
    <property type="entry name" value="MFS_dom"/>
</dbReference>
<evidence type="ECO:0000313" key="8">
    <source>
        <dbReference type="EMBL" id="KAF8879298.1"/>
    </source>
</evidence>
<feature type="transmembrane region" description="Helical" evidence="6">
    <location>
        <begin position="398"/>
        <end position="422"/>
    </location>
</feature>
<feature type="domain" description="Major facilitator superfamily (MFS) profile" evidence="7">
    <location>
        <begin position="32"/>
        <end position="493"/>
    </location>
</feature>
<dbReference type="InterPro" id="IPR036259">
    <property type="entry name" value="MFS_trans_sf"/>
</dbReference>
<accession>A0A9P5TGV5</accession>
<gene>
    <name evidence="8" type="ORF">CPB84DRAFT_1735664</name>
</gene>